<keyword evidence="1" id="KW-1133">Transmembrane helix</keyword>
<reference evidence="2" key="1">
    <citation type="submission" date="2014-09" db="EMBL/GenBank/DDBJ databases">
        <authorList>
            <person name="Magalhaes I.L.F."/>
            <person name="Oliveira U."/>
            <person name="Santos F.R."/>
            <person name="Vidigal T.H.D.A."/>
            <person name="Brescovit A.D."/>
            <person name="Santos A.J."/>
        </authorList>
    </citation>
    <scope>NUCLEOTIDE SEQUENCE</scope>
    <source>
        <tissue evidence="2">Shoot tissue taken approximately 20 cm above the soil surface</tissue>
    </source>
</reference>
<protein>
    <submittedName>
        <fullName evidence="2">Uncharacterized protein</fullName>
    </submittedName>
</protein>
<name>A0A0A8ZAR0_ARUDO</name>
<sequence>MTPSPHNPIIQLNTIILNVLVIIINIHDLRENVKTFFFSILTRSMELAPQLSIF</sequence>
<evidence type="ECO:0000313" key="2">
    <source>
        <dbReference type="EMBL" id="JAD34753.1"/>
    </source>
</evidence>
<evidence type="ECO:0000256" key="1">
    <source>
        <dbReference type="SAM" id="Phobius"/>
    </source>
</evidence>
<proteinExistence type="predicted"/>
<dbReference type="AlphaFoldDB" id="A0A0A8ZAR0"/>
<keyword evidence="1" id="KW-0812">Transmembrane</keyword>
<feature type="transmembrane region" description="Helical" evidence="1">
    <location>
        <begin position="6"/>
        <end position="26"/>
    </location>
</feature>
<accession>A0A0A8ZAR0</accession>
<reference evidence="2" key="2">
    <citation type="journal article" date="2015" name="Data Brief">
        <title>Shoot transcriptome of the giant reed, Arundo donax.</title>
        <authorList>
            <person name="Barrero R.A."/>
            <person name="Guerrero F.D."/>
            <person name="Moolhuijzen P."/>
            <person name="Goolsby J.A."/>
            <person name="Tidwell J."/>
            <person name="Bellgard S.E."/>
            <person name="Bellgard M.I."/>
        </authorList>
    </citation>
    <scope>NUCLEOTIDE SEQUENCE</scope>
    <source>
        <tissue evidence="2">Shoot tissue taken approximately 20 cm above the soil surface</tissue>
    </source>
</reference>
<organism evidence="2">
    <name type="scientific">Arundo donax</name>
    <name type="common">Giant reed</name>
    <name type="synonym">Donax arundinaceus</name>
    <dbReference type="NCBI Taxonomy" id="35708"/>
    <lineage>
        <taxon>Eukaryota</taxon>
        <taxon>Viridiplantae</taxon>
        <taxon>Streptophyta</taxon>
        <taxon>Embryophyta</taxon>
        <taxon>Tracheophyta</taxon>
        <taxon>Spermatophyta</taxon>
        <taxon>Magnoliopsida</taxon>
        <taxon>Liliopsida</taxon>
        <taxon>Poales</taxon>
        <taxon>Poaceae</taxon>
        <taxon>PACMAD clade</taxon>
        <taxon>Arundinoideae</taxon>
        <taxon>Arundineae</taxon>
        <taxon>Arundo</taxon>
    </lineage>
</organism>
<dbReference type="EMBL" id="GBRH01263142">
    <property type="protein sequence ID" value="JAD34753.1"/>
    <property type="molecule type" value="Transcribed_RNA"/>
</dbReference>
<keyword evidence="1" id="KW-0472">Membrane</keyword>